<name>A0A1V9XQH2_9ACAR</name>
<organism evidence="2 3">
    <name type="scientific">Tropilaelaps mercedesae</name>
    <dbReference type="NCBI Taxonomy" id="418985"/>
    <lineage>
        <taxon>Eukaryota</taxon>
        <taxon>Metazoa</taxon>
        <taxon>Ecdysozoa</taxon>
        <taxon>Arthropoda</taxon>
        <taxon>Chelicerata</taxon>
        <taxon>Arachnida</taxon>
        <taxon>Acari</taxon>
        <taxon>Parasitiformes</taxon>
        <taxon>Mesostigmata</taxon>
        <taxon>Gamasina</taxon>
        <taxon>Dermanyssoidea</taxon>
        <taxon>Laelapidae</taxon>
        <taxon>Tropilaelaps</taxon>
    </lineage>
</organism>
<gene>
    <name evidence="2" type="ORF">BIW11_08226</name>
</gene>
<dbReference type="InterPro" id="IPR029058">
    <property type="entry name" value="AB_hydrolase_fold"/>
</dbReference>
<feature type="domain" description="Partial AB-hydrolase lipase" evidence="1">
    <location>
        <begin position="52"/>
        <end position="108"/>
    </location>
</feature>
<dbReference type="InterPro" id="IPR006693">
    <property type="entry name" value="AB_hydrolase_lipase"/>
</dbReference>
<dbReference type="OrthoDB" id="6497528at2759"/>
<dbReference type="AlphaFoldDB" id="A0A1V9XQH2"/>
<sequence length="376" mass="43078">MFFSNVVAFTILVSLSLLTALIGTLVFSSTTDEPDFFEQELSALLANDMPAYAFMHGINLTKLEIETSDGWLLEVHRLRSLSIYKAKLSTPVYLSHGFGCSSFDFMANPRNESLAFLLADAGFDVWAVNYRASKVSNRVRKNGVIGVPEEKDYYRATWQYMAERDVPAVLDKMLEVTKKEQIYLIGQSMGTTVLFSFLSENHEYDSKIGLFTSIVPVIKFGEDTAFFLRTLFNLVSTIPKVTVWPVFDMLFGRQFLASQNPSVNAFTEFMQSQLCKKVPRICELIIKTLFQAGLNDATNHNPHIRVTRFPVYISKYPAGVTVMNMYQFARQYKKDPWTKMDYEEVKQTGILNVNEYNQVRTRLLVRLPYMHVICYV</sequence>
<keyword evidence="3" id="KW-1185">Reference proteome</keyword>
<evidence type="ECO:0000259" key="1">
    <source>
        <dbReference type="Pfam" id="PF04083"/>
    </source>
</evidence>
<evidence type="ECO:0000313" key="3">
    <source>
        <dbReference type="Proteomes" id="UP000192247"/>
    </source>
</evidence>
<accession>A0A1V9XQH2</accession>
<evidence type="ECO:0000313" key="2">
    <source>
        <dbReference type="EMBL" id="OQR75744.1"/>
    </source>
</evidence>
<dbReference type="Proteomes" id="UP000192247">
    <property type="component" value="Unassembled WGS sequence"/>
</dbReference>
<dbReference type="STRING" id="418985.A0A1V9XQH2"/>
<dbReference type="Pfam" id="PF04083">
    <property type="entry name" value="Abhydro_lipase"/>
    <property type="match status" value="1"/>
</dbReference>
<reference evidence="2 3" key="1">
    <citation type="journal article" date="2017" name="Gigascience">
        <title>Draft genome of the honey bee ectoparasitic mite, Tropilaelaps mercedesae, is shaped by the parasitic life history.</title>
        <authorList>
            <person name="Dong X."/>
            <person name="Armstrong S.D."/>
            <person name="Xia D."/>
            <person name="Makepeace B.L."/>
            <person name="Darby A.C."/>
            <person name="Kadowaki T."/>
        </authorList>
    </citation>
    <scope>NUCLEOTIDE SEQUENCE [LARGE SCALE GENOMIC DNA]</scope>
    <source>
        <strain evidence="2">Wuxi-XJTLU</strain>
    </source>
</reference>
<comment type="caution">
    <text evidence="2">The sequence shown here is derived from an EMBL/GenBank/DDBJ whole genome shotgun (WGS) entry which is preliminary data.</text>
</comment>
<dbReference type="SUPFAM" id="SSF53474">
    <property type="entry name" value="alpha/beta-Hydrolases"/>
    <property type="match status" value="1"/>
</dbReference>
<dbReference type="GO" id="GO:0006629">
    <property type="term" value="P:lipid metabolic process"/>
    <property type="evidence" value="ECO:0007669"/>
    <property type="project" value="InterPro"/>
</dbReference>
<dbReference type="InParanoid" id="A0A1V9XQH2"/>
<proteinExistence type="predicted"/>
<dbReference type="PANTHER" id="PTHR11005">
    <property type="entry name" value="LYSOSOMAL ACID LIPASE-RELATED"/>
    <property type="match status" value="1"/>
</dbReference>
<dbReference type="Gene3D" id="3.40.50.1820">
    <property type="entry name" value="alpha/beta hydrolase"/>
    <property type="match status" value="1"/>
</dbReference>
<protein>
    <submittedName>
        <fullName evidence="2">Gastric triacylglycerol lipase-like</fullName>
    </submittedName>
</protein>
<dbReference type="EMBL" id="MNPL01005871">
    <property type="protein sequence ID" value="OQR75744.1"/>
    <property type="molecule type" value="Genomic_DNA"/>
</dbReference>